<evidence type="ECO:0000313" key="2">
    <source>
        <dbReference type="Proteomes" id="UP001439008"/>
    </source>
</evidence>
<name>A0ABV2ARG9_9EUKA</name>
<proteinExistence type="predicted"/>
<comment type="caution">
    <text evidence="1">The sequence shown here is derived from an EMBL/GenBank/DDBJ whole genome shotgun (WGS) entry which is preliminary data.</text>
</comment>
<organism evidence="1 2">
    <name type="scientific">Bonamia ostreae</name>
    <dbReference type="NCBI Taxonomy" id="126728"/>
    <lineage>
        <taxon>Eukaryota</taxon>
        <taxon>Sar</taxon>
        <taxon>Rhizaria</taxon>
        <taxon>Endomyxa</taxon>
        <taxon>Ascetosporea</taxon>
        <taxon>Haplosporida</taxon>
        <taxon>Bonamia</taxon>
    </lineage>
</organism>
<accession>A0ABV2ARG9</accession>
<keyword evidence="2" id="KW-1185">Reference proteome</keyword>
<reference evidence="1 2" key="1">
    <citation type="journal article" date="2024" name="BMC Biol.">
        <title>Comparative genomics of Ascetosporea gives new insight into the evolutionary basis for animal parasitism in Rhizaria.</title>
        <authorList>
            <person name="Hiltunen Thoren M."/>
            <person name="Onut-Brannstrom I."/>
            <person name="Alfjorden A."/>
            <person name="Peckova H."/>
            <person name="Swords F."/>
            <person name="Hooper C."/>
            <person name="Holzer A.S."/>
            <person name="Bass D."/>
            <person name="Burki F."/>
        </authorList>
    </citation>
    <scope>NUCLEOTIDE SEQUENCE [LARGE SCALE GENOMIC DNA]</scope>
    <source>
        <strain evidence="1">20-A016</strain>
    </source>
</reference>
<sequence length="57" mass="6361">MLTKPAEAGIRVVCCLLRIYCLKVFPFLHRIPPKWGYVIRVKHGSHSSGPAIKTLAS</sequence>
<dbReference type="Proteomes" id="UP001439008">
    <property type="component" value="Unassembled WGS sequence"/>
</dbReference>
<evidence type="ECO:0000313" key="1">
    <source>
        <dbReference type="EMBL" id="MES1921952.1"/>
    </source>
</evidence>
<protein>
    <submittedName>
        <fullName evidence="1">Uncharacterized protein</fullName>
    </submittedName>
</protein>
<dbReference type="EMBL" id="JBDODL010001982">
    <property type="protein sequence ID" value="MES1921952.1"/>
    <property type="molecule type" value="Genomic_DNA"/>
</dbReference>
<gene>
    <name evidence="1" type="ORF">MHBO_003477</name>
</gene>